<dbReference type="InterPro" id="IPR015424">
    <property type="entry name" value="PyrdxlP-dep_Trfase"/>
</dbReference>
<dbReference type="InterPro" id="IPR015421">
    <property type="entry name" value="PyrdxlP-dep_Trfase_major"/>
</dbReference>
<sequence length="354" mass="37162">MSSAARLRPFDPAVVPHLFAMRPGYLNAAALGLPFYDSLAALRSHLDRWEAGQVSATDFDVLVDRARRAYASLVGVAPERTAIGSQTSVQVSLLAQSLPAGSTVVTVDGDFSSVTAPFHVRPEVTVRPVPLADLAEALTPDVAAVVFSLVQSADGRQADAEAVRTAAREHGILTLCDLTQAAGSVPCSAEWWDMAICHTYKWLSCPRGLSFLTVSADLTERLVPAQAGWFAGADPWASTYGPALELAGDARRFDVSPAWPSVVGAVPVLEWFAQADIAGIRAHAAGLGDALCRGLGLPERGQAIVAWPDPDGSDLAALQRAGVTASGRAGGVRASFHVWSTEEDVDMALGALGR</sequence>
<keyword evidence="2" id="KW-0032">Aminotransferase</keyword>
<dbReference type="InterPro" id="IPR015422">
    <property type="entry name" value="PyrdxlP-dep_Trfase_small"/>
</dbReference>
<comment type="caution">
    <text evidence="2">The sequence shown here is derived from an EMBL/GenBank/DDBJ whole genome shotgun (WGS) entry which is preliminary data.</text>
</comment>
<keyword evidence="3" id="KW-1185">Reference proteome</keyword>
<dbReference type="InterPro" id="IPR000192">
    <property type="entry name" value="Aminotrans_V_dom"/>
</dbReference>
<evidence type="ECO:0000313" key="2">
    <source>
        <dbReference type="EMBL" id="GAA2092336.1"/>
    </source>
</evidence>
<proteinExistence type="predicted"/>
<protein>
    <submittedName>
        <fullName evidence="2">Aminotransferase class V-fold PLP-dependent enzyme</fullName>
    </submittedName>
</protein>
<dbReference type="RefSeq" id="WP_291794894.1">
    <property type="nucleotide sequence ID" value="NZ_BAAAPZ010000003.1"/>
</dbReference>
<accession>A0ABP5I277</accession>
<feature type="domain" description="Aminotransferase class V" evidence="1">
    <location>
        <begin position="61"/>
        <end position="295"/>
    </location>
</feature>
<dbReference type="Gene3D" id="3.40.640.10">
    <property type="entry name" value="Type I PLP-dependent aspartate aminotransferase-like (Major domain)"/>
    <property type="match status" value="1"/>
</dbReference>
<dbReference type="Proteomes" id="UP001500984">
    <property type="component" value="Unassembled WGS sequence"/>
</dbReference>
<dbReference type="EMBL" id="BAAAPZ010000003">
    <property type="protein sequence ID" value="GAA2092336.1"/>
    <property type="molecule type" value="Genomic_DNA"/>
</dbReference>
<dbReference type="PANTHER" id="PTHR43586:SF21">
    <property type="entry name" value="PYRIDOXAL PHOSPHATE (PLP)-DEPENDENT ASPARTATE AMINOTRANSFERASE SUPERFAMILY"/>
    <property type="match status" value="1"/>
</dbReference>
<dbReference type="SUPFAM" id="SSF53383">
    <property type="entry name" value="PLP-dependent transferases"/>
    <property type="match status" value="1"/>
</dbReference>
<gene>
    <name evidence="2" type="ORF">GCM10009823_10020</name>
</gene>
<dbReference type="GO" id="GO:0008483">
    <property type="term" value="F:transaminase activity"/>
    <property type="evidence" value="ECO:0007669"/>
    <property type="project" value="UniProtKB-KW"/>
</dbReference>
<dbReference type="Pfam" id="PF00266">
    <property type="entry name" value="Aminotran_5"/>
    <property type="match status" value="1"/>
</dbReference>
<evidence type="ECO:0000313" key="3">
    <source>
        <dbReference type="Proteomes" id="UP001500984"/>
    </source>
</evidence>
<dbReference type="Gene3D" id="3.90.1150.10">
    <property type="entry name" value="Aspartate Aminotransferase, domain 1"/>
    <property type="match status" value="1"/>
</dbReference>
<organism evidence="2 3">
    <name type="scientific">Brevibacterium salitolerans</name>
    <dbReference type="NCBI Taxonomy" id="1403566"/>
    <lineage>
        <taxon>Bacteria</taxon>
        <taxon>Bacillati</taxon>
        <taxon>Actinomycetota</taxon>
        <taxon>Actinomycetes</taxon>
        <taxon>Micrococcales</taxon>
        <taxon>Brevibacteriaceae</taxon>
        <taxon>Brevibacterium</taxon>
    </lineage>
</organism>
<keyword evidence="2" id="KW-0808">Transferase</keyword>
<evidence type="ECO:0000259" key="1">
    <source>
        <dbReference type="Pfam" id="PF00266"/>
    </source>
</evidence>
<name>A0ABP5I277_9MICO</name>
<dbReference type="PANTHER" id="PTHR43586">
    <property type="entry name" value="CYSTEINE DESULFURASE"/>
    <property type="match status" value="1"/>
</dbReference>
<reference evidence="3" key="1">
    <citation type="journal article" date="2019" name="Int. J. Syst. Evol. Microbiol.">
        <title>The Global Catalogue of Microorganisms (GCM) 10K type strain sequencing project: providing services to taxonomists for standard genome sequencing and annotation.</title>
        <authorList>
            <consortium name="The Broad Institute Genomics Platform"/>
            <consortium name="The Broad Institute Genome Sequencing Center for Infectious Disease"/>
            <person name="Wu L."/>
            <person name="Ma J."/>
        </authorList>
    </citation>
    <scope>NUCLEOTIDE SEQUENCE [LARGE SCALE GENOMIC DNA]</scope>
    <source>
        <strain evidence="3">JCM 15900</strain>
    </source>
</reference>